<proteinExistence type="predicted"/>
<dbReference type="CTD" id="6759778"/>
<dbReference type="PhylomeDB" id="B3SE93"/>
<dbReference type="KEGG" id="tad:TRIADDRAFT_62590"/>
<evidence type="ECO:0000256" key="1">
    <source>
        <dbReference type="SAM" id="Phobius"/>
    </source>
</evidence>
<feature type="transmembrane region" description="Helical" evidence="1">
    <location>
        <begin position="7"/>
        <end position="28"/>
    </location>
</feature>
<dbReference type="Gene3D" id="1.25.40.10">
    <property type="entry name" value="Tetratricopeptide repeat domain"/>
    <property type="match status" value="1"/>
</dbReference>
<keyword evidence="3" id="KW-1185">Reference proteome</keyword>
<evidence type="ECO:0000313" key="2">
    <source>
        <dbReference type="EMBL" id="EDV18950.1"/>
    </source>
</evidence>
<dbReference type="InParanoid" id="B3SE93"/>
<name>B3SE93_TRIAD</name>
<gene>
    <name evidence="2" type="ORF">TRIADDRAFT_62590</name>
</gene>
<dbReference type="OrthoDB" id="5986190at2759"/>
<dbReference type="AlphaFoldDB" id="B3SE93"/>
<dbReference type="EMBL" id="DS985395">
    <property type="protein sequence ID" value="EDV18950.1"/>
    <property type="molecule type" value="Genomic_DNA"/>
</dbReference>
<organism evidence="2 3">
    <name type="scientific">Trichoplax adhaerens</name>
    <name type="common">Trichoplax reptans</name>
    <dbReference type="NCBI Taxonomy" id="10228"/>
    <lineage>
        <taxon>Eukaryota</taxon>
        <taxon>Metazoa</taxon>
        <taxon>Placozoa</taxon>
        <taxon>Uniplacotomia</taxon>
        <taxon>Trichoplacea</taxon>
        <taxon>Trichoplacidae</taxon>
        <taxon>Trichoplax</taxon>
    </lineage>
</organism>
<keyword evidence="1" id="KW-1133">Transmembrane helix</keyword>
<accession>B3SE93</accession>
<reference evidence="2 3" key="1">
    <citation type="journal article" date="2008" name="Nature">
        <title>The Trichoplax genome and the nature of placozoans.</title>
        <authorList>
            <person name="Srivastava M."/>
            <person name="Begovic E."/>
            <person name="Chapman J."/>
            <person name="Putnam N.H."/>
            <person name="Hellsten U."/>
            <person name="Kawashima T."/>
            <person name="Kuo A."/>
            <person name="Mitros T."/>
            <person name="Salamov A."/>
            <person name="Carpenter M.L."/>
            <person name="Signorovitch A.Y."/>
            <person name="Moreno M.A."/>
            <person name="Kamm K."/>
            <person name="Grimwood J."/>
            <person name="Schmutz J."/>
            <person name="Shapiro H."/>
            <person name="Grigoriev I.V."/>
            <person name="Buss L.W."/>
            <person name="Schierwater B."/>
            <person name="Dellaporta S.L."/>
            <person name="Rokhsar D.S."/>
        </authorList>
    </citation>
    <scope>NUCLEOTIDE SEQUENCE [LARGE SCALE GENOMIC DNA]</scope>
    <source>
        <strain evidence="2 3">Grell-BS-1999</strain>
    </source>
</reference>
<evidence type="ECO:0000313" key="3">
    <source>
        <dbReference type="Proteomes" id="UP000009022"/>
    </source>
</evidence>
<dbReference type="GeneID" id="6759778"/>
<protein>
    <submittedName>
        <fullName evidence="2">Uncharacterized protein</fullName>
    </submittedName>
</protein>
<dbReference type="HOGENOM" id="CLU_638323_0_0_1"/>
<keyword evidence="1" id="KW-0472">Membrane</keyword>
<keyword evidence="1" id="KW-0812">Transmembrane</keyword>
<dbReference type="RefSeq" id="XP_002118562.1">
    <property type="nucleotide sequence ID" value="XM_002118526.1"/>
</dbReference>
<dbReference type="Proteomes" id="UP000009022">
    <property type="component" value="Unassembled WGS sequence"/>
</dbReference>
<dbReference type="InterPro" id="IPR011990">
    <property type="entry name" value="TPR-like_helical_dom_sf"/>
</dbReference>
<sequence>MATQSKEVMIIFGYLLMKVPTMSILALYNKSMQIRPSAVDFDYSFIAELYNGQRVIYKEQGKYDEALSMFHKTIKAILPALGENHPYVKKTRNHVATTRQQQQAHYYQSTTLAERYLDDLVRWFGVFTGTGANNLTTLTNRNSNGSNPDSDIIRHAEDEVLGEKKYYNLYDKALNNCYCFNDLIHVFTQQESNKNKPPDKVVNHSDGILKTEFNEFYCLQNSKTYNFTEVLDDKIKTAIREFSIAELESQQNNDMQKSNKSQQDQLTMVDNLSLTIVKDDDKQSSMSSDNIADASNKTESKFSFAESYAPRINENKDKFEDNQYVKVWDFSDPAIYNVCQYLFRSSNSIYFLVFSIEQGVKDLVKTREGQLLNMTYSQAIQELLVSIICCHSSRNQIYVNIDDRDAEFSLPIIILVASYGDCTTEVERNL</sequence>
<dbReference type="SUPFAM" id="SSF48452">
    <property type="entry name" value="TPR-like"/>
    <property type="match status" value="1"/>
</dbReference>